<evidence type="ECO:0000313" key="7">
    <source>
        <dbReference type="Proteomes" id="UP000469724"/>
    </source>
</evidence>
<dbReference type="PANTHER" id="PTHR11559">
    <property type="entry name" value="CARBOXYLESTERASE"/>
    <property type="match status" value="1"/>
</dbReference>
<dbReference type="RefSeq" id="WP_163301513.1">
    <property type="nucleotide sequence ID" value="NZ_JAAGRQ010000020.1"/>
</dbReference>
<reference evidence="6 7" key="1">
    <citation type="submission" date="2020-02" db="EMBL/GenBank/DDBJ databases">
        <title>Comparative genomics of sulfur disproportionating microorganisms.</title>
        <authorList>
            <person name="Ward L.M."/>
            <person name="Bertran E."/>
            <person name="Johnston D.T."/>
        </authorList>
    </citation>
    <scope>NUCLEOTIDE SEQUENCE [LARGE SCALE GENOMIC DNA]</scope>
    <source>
        <strain evidence="6 7">DSM 3696</strain>
    </source>
</reference>
<comment type="similarity">
    <text evidence="1 4">Belongs to the type-B carboxylesterase/lipase family.</text>
</comment>
<sequence>MTPQVAPRLSPFAPWTMRIVLLLALGLLGWATFGVVGPALAAAKTIATDSGPVLRRSDGVYQGIPYAAPPVGALRWRPPQPARPWTGPLACDAPGPQCPQNDADGDTAEDCLTLGVRTPARTVGDRLPVMVFFHGGAFLSGAGSLSLYAGEALAREGVVLVTVNYRLGALGFMAHPALSAESPLGVSGNYGLLDQQAALSWVRRNIAAFGGDPDNVTVFGQSAGAASVLAHLVSPAAAGLFHKAILQSPVAPGALRRLKDAVHGVAPAEDIGRRIAARLGADTEPDTLAALRAASVEDILDATEALRPEAGLEVAGIVCSPTVDGVVVPDHPLKLFATGRQHHVPLIIGTTANESSLFLDHLDPPADTTQAYVRLATRRFGDDAKKALALAPGREPGLWKDLERLVSVRWFLAPAEFLARAQAASGSPCFVYRYGLPPPLGALAALEDEGDALGVSPQQAGVPHGAELFPVFGFESPWLGFDDADRDVGRAMRAAWASFARTGRPVVAGGPTWPGFDPAAPRIMAFGKTPAATPLPKEPLVPLAERSWQTTTY</sequence>
<dbReference type="InterPro" id="IPR050309">
    <property type="entry name" value="Type-B_Carboxylest/Lipase"/>
</dbReference>
<dbReference type="InterPro" id="IPR029058">
    <property type="entry name" value="AB_hydrolase_fold"/>
</dbReference>
<dbReference type="InterPro" id="IPR019826">
    <property type="entry name" value="Carboxylesterase_B_AS"/>
</dbReference>
<organism evidence="6 7">
    <name type="scientific">Desulfolutivibrio sulfodismutans</name>
    <dbReference type="NCBI Taxonomy" id="63561"/>
    <lineage>
        <taxon>Bacteria</taxon>
        <taxon>Pseudomonadati</taxon>
        <taxon>Thermodesulfobacteriota</taxon>
        <taxon>Desulfovibrionia</taxon>
        <taxon>Desulfovibrionales</taxon>
        <taxon>Desulfovibrionaceae</taxon>
        <taxon>Desulfolutivibrio</taxon>
    </lineage>
</organism>
<evidence type="ECO:0000313" key="6">
    <source>
        <dbReference type="EMBL" id="NDY56461.1"/>
    </source>
</evidence>
<dbReference type="EC" id="3.1.1.-" evidence="4"/>
<dbReference type="PRINTS" id="PR00878">
    <property type="entry name" value="CHOLNESTRASE"/>
</dbReference>
<dbReference type="AlphaFoldDB" id="A0A7K3NJS7"/>
<dbReference type="Pfam" id="PF00135">
    <property type="entry name" value="COesterase"/>
    <property type="match status" value="1"/>
</dbReference>
<feature type="active site" description="Acyl-ester intermediate" evidence="3">
    <location>
        <position position="222"/>
    </location>
</feature>
<comment type="caution">
    <text evidence="6">The sequence shown here is derived from an EMBL/GenBank/DDBJ whole genome shotgun (WGS) entry which is preliminary data.</text>
</comment>
<gene>
    <name evidence="6" type="ORF">G3N56_06850</name>
</gene>
<proteinExistence type="inferred from homology"/>
<evidence type="ECO:0000256" key="3">
    <source>
        <dbReference type="PIRSR" id="PIRSR600997-1"/>
    </source>
</evidence>
<keyword evidence="7" id="KW-1185">Reference proteome</keyword>
<dbReference type="PROSITE" id="PS00122">
    <property type="entry name" value="CARBOXYLESTERASE_B_1"/>
    <property type="match status" value="1"/>
</dbReference>
<feature type="domain" description="Carboxylesterase type B" evidence="5">
    <location>
        <begin position="60"/>
        <end position="531"/>
    </location>
</feature>
<keyword evidence="2 4" id="KW-0378">Hydrolase</keyword>
<evidence type="ECO:0000256" key="1">
    <source>
        <dbReference type="ARBA" id="ARBA00005964"/>
    </source>
</evidence>
<dbReference type="InterPro" id="IPR002018">
    <property type="entry name" value="CarbesteraseB"/>
</dbReference>
<evidence type="ECO:0000259" key="5">
    <source>
        <dbReference type="Pfam" id="PF00135"/>
    </source>
</evidence>
<dbReference type="GO" id="GO:0004104">
    <property type="term" value="F:cholinesterase activity"/>
    <property type="evidence" value="ECO:0007669"/>
    <property type="project" value="InterPro"/>
</dbReference>
<dbReference type="SUPFAM" id="SSF53474">
    <property type="entry name" value="alpha/beta-Hydrolases"/>
    <property type="match status" value="1"/>
</dbReference>
<protein>
    <recommendedName>
        <fullName evidence="4">Carboxylic ester hydrolase</fullName>
        <ecNumber evidence="4">3.1.1.-</ecNumber>
    </recommendedName>
</protein>
<feature type="active site" description="Charge relay system" evidence="3">
    <location>
        <position position="354"/>
    </location>
</feature>
<accession>A0A7K3NJS7</accession>
<evidence type="ECO:0000256" key="2">
    <source>
        <dbReference type="ARBA" id="ARBA00022801"/>
    </source>
</evidence>
<dbReference type="EMBL" id="JAAGRQ010000020">
    <property type="protein sequence ID" value="NDY56461.1"/>
    <property type="molecule type" value="Genomic_DNA"/>
</dbReference>
<dbReference type="Gene3D" id="3.40.50.1820">
    <property type="entry name" value="alpha/beta hydrolase"/>
    <property type="match status" value="1"/>
</dbReference>
<evidence type="ECO:0000256" key="4">
    <source>
        <dbReference type="RuleBase" id="RU361235"/>
    </source>
</evidence>
<dbReference type="InterPro" id="IPR000997">
    <property type="entry name" value="Cholinesterase"/>
</dbReference>
<dbReference type="Proteomes" id="UP000469724">
    <property type="component" value="Unassembled WGS sequence"/>
</dbReference>
<feature type="active site" description="Charge relay system" evidence="3">
    <location>
        <position position="464"/>
    </location>
</feature>
<name>A0A7K3NJS7_9BACT</name>